<dbReference type="InterPro" id="IPR003790">
    <property type="entry name" value="GHL10"/>
</dbReference>
<dbReference type="InterPro" id="IPR052177">
    <property type="entry name" value="Divisome_Glycosyl_Hydrolase"/>
</dbReference>
<dbReference type="Gene3D" id="3.20.20.80">
    <property type="entry name" value="Glycosidases"/>
    <property type="match status" value="1"/>
</dbReference>
<proteinExistence type="predicted"/>
<sequence length="354" mass="42289">MERIFVNKNTRLLTGIFIIFILSVPLYGNRGVWITRWDYSSFSNKKIIEKCKRYHITDIFVQVYARGYAFYNSKYAPSKLSDYKFLDLIKLAHNSDIKVHAWVNMYYVWSWAKFPYDPEHIINKHRDWITAYKNGKELYKYDIEGIKNLGLEGYFISPANMDANRFLKRVINEIITKFNVDGINLDYIRYPGLNYGYDKYTRSFFVELYGIDPMKNNYPFSYNRKEVLNLFDRWKRDVLNKYIMEIHKMTNGKGVLLSASVLSGPGYAKRYFSQDWVSWLNLGNVDFVIPMLYTKKTGFFKKRLDELKKYYKSNNIWIGLGTYLLSPSQNRYEENIVYQKHFNSVVYFSFNSLK</sequence>
<feature type="transmembrane region" description="Helical" evidence="2">
    <location>
        <begin position="12"/>
        <end position="28"/>
    </location>
</feature>
<dbReference type="Proteomes" id="UP000282321">
    <property type="component" value="Unassembled WGS sequence"/>
</dbReference>
<name>A0A660S6A4_UNCT6</name>
<gene>
    <name evidence="4" type="ORF">DRP44_06660</name>
</gene>
<protein>
    <recommendedName>
        <fullName evidence="3">Glycosyl hydrolase-like 10 domain-containing protein</fullName>
    </recommendedName>
</protein>
<keyword evidence="2" id="KW-0812">Transmembrane</keyword>
<dbReference type="EMBL" id="QNBC01000098">
    <property type="protein sequence ID" value="RKX65305.1"/>
    <property type="molecule type" value="Genomic_DNA"/>
</dbReference>
<evidence type="ECO:0000313" key="5">
    <source>
        <dbReference type="Proteomes" id="UP000282321"/>
    </source>
</evidence>
<reference evidence="4 5" key="1">
    <citation type="submission" date="2018-06" db="EMBL/GenBank/DDBJ databases">
        <title>Extensive metabolic versatility and redundancy in microbially diverse, dynamic hydrothermal sediments.</title>
        <authorList>
            <person name="Dombrowski N."/>
            <person name="Teske A."/>
            <person name="Baker B.J."/>
        </authorList>
    </citation>
    <scope>NUCLEOTIDE SEQUENCE [LARGE SCALE GENOMIC DNA]</scope>
    <source>
        <strain evidence="4">B35_G9</strain>
    </source>
</reference>
<keyword evidence="2" id="KW-0472">Membrane</keyword>
<dbReference type="PANTHER" id="PTHR43405:SF1">
    <property type="entry name" value="GLYCOSYL HYDROLASE DIGH"/>
    <property type="match status" value="1"/>
</dbReference>
<evidence type="ECO:0000256" key="1">
    <source>
        <dbReference type="ARBA" id="ARBA00022729"/>
    </source>
</evidence>
<keyword evidence="1" id="KW-0732">Signal</keyword>
<accession>A0A660S6A4</accession>
<keyword evidence="2" id="KW-1133">Transmembrane helix</keyword>
<organism evidence="4 5">
    <name type="scientific">candidate division TA06 bacterium</name>
    <dbReference type="NCBI Taxonomy" id="2250710"/>
    <lineage>
        <taxon>Bacteria</taxon>
        <taxon>Bacteria division TA06</taxon>
    </lineage>
</organism>
<evidence type="ECO:0000259" key="3">
    <source>
        <dbReference type="Pfam" id="PF02638"/>
    </source>
</evidence>
<dbReference type="AlphaFoldDB" id="A0A660S6A4"/>
<dbReference type="PANTHER" id="PTHR43405">
    <property type="entry name" value="GLYCOSYL HYDROLASE DIGH"/>
    <property type="match status" value="1"/>
</dbReference>
<dbReference type="SUPFAM" id="SSF51445">
    <property type="entry name" value="(Trans)glycosidases"/>
    <property type="match status" value="1"/>
</dbReference>
<evidence type="ECO:0000256" key="2">
    <source>
        <dbReference type="SAM" id="Phobius"/>
    </source>
</evidence>
<dbReference type="InterPro" id="IPR017853">
    <property type="entry name" value="GH"/>
</dbReference>
<evidence type="ECO:0000313" key="4">
    <source>
        <dbReference type="EMBL" id="RKX65305.1"/>
    </source>
</evidence>
<comment type="caution">
    <text evidence="4">The sequence shown here is derived from an EMBL/GenBank/DDBJ whole genome shotgun (WGS) entry which is preliminary data.</text>
</comment>
<feature type="domain" description="Glycosyl hydrolase-like 10" evidence="3">
    <location>
        <begin position="30"/>
        <end position="313"/>
    </location>
</feature>
<dbReference type="Pfam" id="PF02638">
    <property type="entry name" value="GHL10"/>
    <property type="match status" value="1"/>
</dbReference>